<dbReference type="Pfam" id="PF06271">
    <property type="entry name" value="RDD"/>
    <property type="match status" value="1"/>
</dbReference>
<dbReference type="EMBL" id="CP159872">
    <property type="protein sequence ID" value="XCM82097.1"/>
    <property type="molecule type" value="Genomic_DNA"/>
</dbReference>
<feature type="region of interest" description="Disordered" evidence="5">
    <location>
        <begin position="216"/>
        <end position="241"/>
    </location>
</feature>
<evidence type="ECO:0000259" key="7">
    <source>
        <dbReference type="Pfam" id="PF06271"/>
    </source>
</evidence>
<evidence type="ECO:0000256" key="5">
    <source>
        <dbReference type="SAM" id="MobiDB-lite"/>
    </source>
</evidence>
<gene>
    <name evidence="8" type="ORF">ABWK59_25925</name>
</gene>
<comment type="subcellular location">
    <subcellularLocation>
        <location evidence="1">Membrane</location>
        <topology evidence="1">Multi-pass membrane protein</topology>
    </subcellularLocation>
</comment>
<dbReference type="KEGG" id="kcm:ABWK59_25925"/>
<evidence type="ECO:0000256" key="2">
    <source>
        <dbReference type="ARBA" id="ARBA00022692"/>
    </source>
</evidence>
<accession>A0AAU8K0A8</accession>
<name>A0AAU8K0A8_9ACTN</name>
<dbReference type="GO" id="GO:0016020">
    <property type="term" value="C:membrane"/>
    <property type="evidence" value="ECO:0007669"/>
    <property type="project" value="UniProtKB-SubCell"/>
</dbReference>
<keyword evidence="3 6" id="KW-1133">Transmembrane helix</keyword>
<reference evidence="8" key="1">
    <citation type="submission" date="2024-06" db="EMBL/GenBank/DDBJ databases">
        <title>The genome sequences of Kitasatospora sp. strain HUAS MG31.</title>
        <authorList>
            <person name="Mo P."/>
        </authorList>
    </citation>
    <scope>NUCLEOTIDE SEQUENCE</scope>
    <source>
        <strain evidence="8">HUAS MG31</strain>
    </source>
</reference>
<evidence type="ECO:0000256" key="6">
    <source>
        <dbReference type="SAM" id="Phobius"/>
    </source>
</evidence>
<dbReference type="RefSeq" id="WP_354643023.1">
    <property type="nucleotide sequence ID" value="NZ_CP159872.1"/>
</dbReference>
<evidence type="ECO:0000256" key="1">
    <source>
        <dbReference type="ARBA" id="ARBA00004141"/>
    </source>
</evidence>
<feature type="transmembrane region" description="Helical" evidence="6">
    <location>
        <begin position="52"/>
        <end position="77"/>
    </location>
</feature>
<evidence type="ECO:0000313" key="8">
    <source>
        <dbReference type="EMBL" id="XCM82097.1"/>
    </source>
</evidence>
<organism evidence="8">
    <name type="scientific">Kitasatospora camelliae</name>
    <dbReference type="NCBI Taxonomy" id="3156397"/>
    <lineage>
        <taxon>Bacteria</taxon>
        <taxon>Bacillati</taxon>
        <taxon>Actinomycetota</taxon>
        <taxon>Actinomycetes</taxon>
        <taxon>Kitasatosporales</taxon>
        <taxon>Streptomycetaceae</taxon>
        <taxon>Kitasatospora</taxon>
    </lineage>
</organism>
<proteinExistence type="predicted"/>
<protein>
    <submittedName>
        <fullName evidence="8">RDD family protein</fullName>
    </submittedName>
</protein>
<dbReference type="InterPro" id="IPR010432">
    <property type="entry name" value="RDD"/>
</dbReference>
<sequence>MSVTHRPDPGAARVTPHALRIAAIAADLLLVLALTLLPGAAVALAAGRAGGAVPAVLAFLLVYLLGLVGAHATQVWLTGRTAGKAMFGLRVVRTDGSAPPPTARGLLWAVGRPSVGYLLVDVFGLGALAALGDRRHRCVHDLVFGSEVRLTAGADGASPGTPARRLRDHRQDLKASAAAARQRHGPAVAPWIWQADLIALTLTGCLFLAARIPLRTRPAPAGDTPPPRWSDRQATAAPAVADTPVGSLSRAGTAVLAVGLSAVTLAVGTYIGQRLAPAETPGTAGTAGVASPVGDRAGTAPSGAATSAIPQPSASPSAGGGPVPTAGTYLGTGVAAAVQLRLDPAGPDAYRVTLTRAGTPALDPVGCTQDLGPPTDPAAATVNGSGGHYEGLAVSADRVKDACFYQVQQVVLHVLDPTTVALCSPTADECPTYRHTP</sequence>
<evidence type="ECO:0000256" key="3">
    <source>
        <dbReference type="ARBA" id="ARBA00022989"/>
    </source>
</evidence>
<keyword evidence="2 6" id="KW-0812">Transmembrane</keyword>
<keyword evidence="4 6" id="KW-0472">Membrane</keyword>
<evidence type="ECO:0000256" key="4">
    <source>
        <dbReference type="ARBA" id="ARBA00023136"/>
    </source>
</evidence>
<feature type="domain" description="RDD" evidence="7">
    <location>
        <begin position="20"/>
        <end position="143"/>
    </location>
</feature>
<feature type="transmembrane region" description="Helical" evidence="6">
    <location>
        <begin position="21"/>
        <end position="46"/>
    </location>
</feature>
<feature type="region of interest" description="Disordered" evidence="5">
    <location>
        <begin position="277"/>
        <end position="324"/>
    </location>
</feature>
<dbReference type="AlphaFoldDB" id="A0AAU8K0A8"/>